<evidence type="ECO:0000256" key="8">
    <source>
        <dbReference type="SAM" id="MobiDB-lite"/>
    </source>
</evidence>
<sequence>MSSTVVLRKRKHSQVEDPLVLHLSSSPSPSYDPYSESEYDTSKSGPSIPASTLAQKDTPAKKRYKCSYEGCRKAYSKPSRLAEHERSHTGDRPFVCQACDKSYLRESHLQAHSRSHLPSSSRPFECTEDQCGKRFWTAQHLRVHSELHKGEKPFKCPEPDCEAAYAKHHQLREHICTKHAPPEASNAQQDTRWKTIYVRTPWLLIHRADHTQILPHMDLSSAAHEDRPSSDMSASIRDIEAGLREGNPDESDTGADDEDEPPQKKRRGGEVGRDFVCEVEGCSKDFKSKKALTNHVNVNHLGRRDFVCHHADCKRAFGYKHLLQRHLAKLHVPESYVDESSEGSDSEDEGVAVQRKAAAFSIDDITGVSYTTQANAQVSQAEKLQCPHPDLAAFIEQDAASIPGTSTRCQYVFSRAYDLRRHLKSEHGLDVHKERVDVWVRQAKRASRLRDATDSS</sequence>
<feature type="compositionally biased region" description="Low complexity" evidence="8">
    <location>
        <begin position="24"/>
        <end position="36"/>
    </location>
</feature>
<dbReference type="STRING" id="92696.A0A4R0RUM1"/>
<dbReference type="Proteomes" id="UP000292702">
    <property type="component" value="Unassembled WGS sequence"/>
</dbReference>
<dbReference type="PROSITE" id="PS50157">
    <property type="entry name" value="ZINC_FINGER_C2H2_2"/>
    <property type="match status" value="5"/>
</dbReference>
<dbReference type="GO" id="GO:0043565">
    <property type="term" value="F:sequence-specific DNA binding"/>
    <property type="evidence" value="ECO:0007669"/>
    <property type="project" value="TreeGrafter"/>
</dbReference>
<feature type="domain" description="C2H2-type" evidence="9">
    <location>
        <begin position="94"/>
        <end position="121"/>
    </location>
</feature>
<dbReference type="FunFam" id="3.30.160.60:FF:000624">
    <property type="entry name" value="zinc finger protein 697"/>
    <property type="match status" value="1"/>
</dbReference>
<reference evidence="10 11" key="1">
    <citation type="submission" date="2018-11" db="EMBL/GenBank/DDBJ databases">
        <title>Genome assembly of Steccherinum ochraceum LE-BIN_3174, the white-rot fungus of the Steccherinaceae family (The Residual Polyporoid clade, Polyporales, Basidiomycota).</title>
        <authorList>
            <person name="Fedorova T.V."/>
            <person name="Glazunova O.A."/>
            <person name="Landesman E.O."/>
            <person name="Moiseenko K.V."/>
            <person name="Psurtseva N.V."/>
            <person name="Savinova O.S."/>
            <person name="Shakhova N.V."/>
            <person name="Tyazhelova T.V."/>
            <person name="Vasina D.V."/>
        </authorList>
    </citation>
    <scope>NUCLEOTIDE SEQUENCE [LARGE SCALE GENOMIC DNA]</scope>
    <source>
        <strain evidence="10 11">LE-BIN_3174</strain>
    </source>
</reference>
<keyword evidence="5" id="KW-0862">Zinc</keyword>
<dbReference type="PANTHER" id="PTHR24408">
    <property type="entry name" value="ZINC FINGER PROTEIN"/>
    <property type="match status" value="1"/>
</dbReference>
<evidence type="ECO:0000256" key="7">
    <source>
        <dbReference type="PROSITE-ProRule" id="PRU00042"/>
    </source>
</evidence>
<keyword evidence="3" id="KW-0677">Repeat</keyword>
<dbReference type="GO" id="GO:0008270">
    <property type="term" value="F:zinc ion binding"/>
    <property type="evidence" value="ECO:0007669"/>
    <property type="project" value="UniProtKB-KW"/>
</dbReference>
<feature type="domain" description="C2H2-type" evidence="9">
    <location>
        <begin position="275"/>
        <end position="305"/>
    </location>
</feature>
<dbReference type="SMART" id="SM00355">
    <property type="entry name" value="ZnF_C2H2"/>
    <property type="match status" value="7"/>
</dbReference>
<evidence type="ECO:0000256" key="5">
    <source>
        <dbReference type="ARBA" id="ARBA00022833"/>
    </source>
</evidence>
<dbReference type="InterPro" id="IPR036236">
    <property type="entry name" value="Znf_C2H2_sf"/>
</dbReference>
<proteinExistence type="predicted"/>
<organism evidence="10 11">
    <name type="scientific">Steccherinum ochraceum</name>
    <dbReference type="NCBI Taxonomy" id="92696"/>
    <lineage>
        <taxon>Eukaryota</taxon>
        <taxon>Fungi</taxon>
        <taxon>Dikarya</taxon>
        <taxon>Basidiomycota</taxon>
        <taxon>Agaricomycotina</taxon>
        <taxon>Agaricomycetes</taxon>
        <taxon>Polyporales</taxon>
        <taxon>Steccherinaceae</taxon>
        <taxon>Steccherinum</taxon>
    </lineage>
</organism>
<dbReference type="PANTHER" id="PTHR24408:SF34">
    <property type="entry name" value="ZINC FINGER PROTEIN 672-RELATED"/>
    <property type="match status" value="1"/>
</dbReference>
<comment type="caution">
    <text evidence="10">The sequence shown here is derived from an EMBL/GenBank/DDBJ whole genome shotgun (WGS) entry which is preliminary data.</text>
</comment>
<feature type="domain" description="C2H2-type" evidence="9">
    <location>
        <begin position="124"/>
        <end position="153"/>
    </location>
</feature>
<feature type="compositionally biased region" description="Acidic residues" evidence="8">
    <location>
        <begin position="248"/>
        <end position="260"/>
    </location>
</feature>
<name>A0A4R0RUM1_9APHY</name>
<evidence type="ECO:0000256" key="4">
    <source>
        <dbReference type="ARBA" id="ARBA00022771"/>
    </source>
</evidence>
<keyword evidence="6" id="KW-0539">Nucleus</keyword>
<evidence type="ECO:0000256" key="3">
    <source>
        <dbReference type="ARBA" id="ARBA00022737"/>
    </source>
</evidence>
<dbReference type="PROSITE" id="PS00028">
    <property type="entry name" value="ZINC_FINGER_C2H2_1"/>
    <property type="match status" value="6"/>
</dbReference>
<evidence type="ECO:0000313" key="10">
    <source>
        <dbReference type="EMBL" id="TCD66374.1"/>
    </source>
</evidence>
<keyword evidence="11" id="KW-1185">Reference proteome</keyword>
<keyword evidence="4 7" id="KW-0863">Zinc-finger</keyword>
<evidence type="ECO:0000256" key="6">
    <source>
        <dbReference type="ARBA" id="ARBA00023242"/>
    </source>
</evidence>
<comment type="subcellular location">
    <subcellularLocation>
        <location evidence="1">Nucleus</location>
    </subcellularLocation>
</comment>
<feature type="region of interest" description="Disordered" evidence="8">
    <location>
        <begin position="243"/>
        <end position="271"/>
    </location>
</feature>
<feature type="domain" description="C2H2-type" evidence="9">
    <location>
        <begin position="306"/>
        <end position="336"/>
    </location>
</feature>
<accession>A0A4R0RUM1</accession>
<evidence type="ECO:0000256" key="1">
    <source>
        <dbReference type="ARBA" id="ARBA00004123"/>
    </source>
</evidence>
<dbReference type="GO" id="GO:0000981">
    <property type="term" value="F:DNA-binding transcription factor activity, RNA polymerase II-specific"/>
    <property type="evidence" value="ECO:0007669"/>
    <property type="project" value="TreeGrafter"/>
</dbReference>
<feature type="domain" description="C2H2-type" evidence="9">
    <location>
        <begin position="64"/>
        <end position="93"/>
    </location>
</feature>
<evidence type="ECO:0000256" key="2">
    <source>
        <dbReference type="ARBA" id="ARBA00022723"/>
    </source>
</evidence>
<dbReference type="Gene3D" id="3.30.160.60">
    <property type="entry name" value="Classic Zinc Finger"/>
    <property type="match status" value="5"/>
</dbReference>
<dbReference type="InterPro" id="IPR013087">
    <property type="entry name" value="Znf_C2H2_type"/>
</dbReference>
<keyword evidence="2" id="KW-0479">Metal-binding</keyword>
<feature type="region of interest" description="Disordered" evidence="8">
    <location>
        <begin position="1"/>
        <end position="59"/>
    </location>
</feature>
<evidence type="ECO:0000313" key="11">
    <source>
        <dbReference type="Proteomes" id="UP000292702"/>
    </source>
</evidence>
<dbReference type="OrthoDB" id="427030at2759"/>
<dbReference type="Pfam" id="PF00096">
    <property type="entry name" value="zf-C2H2"/>
    <property type="match status" value="1"/>
</dbReference>
<feature type="compositionally biased region" description="Polar residues" evidence="8">
    <location>
        <begin position="42"/>
        <end position="55"/>
    </location>
</feature>
<dbReference type="EMBL" id="RWJN01000137">
    <property type="protein sequence ID" value="TCD66374.1"/>
    <property type="molecule type" value="Genomic_DNA"/>
</dbReference>
<dbReference type="SUPFAM" id="SSF57667">
    <property type="entry name" value="beta-beta-alpha zinc fingers"/>
    <property type="match status" value="3"/>
</dbReference>
<dbReference type="FunFam" id="3.30.160.60:FF:001102">
    <property type="entry name" value="Transcription factor IIIA"/>
    <property type="match status" value="1"/>
</dbReference>
<protein>
    <submittedName>
        <fullName evidence="10">Strongly-conserved Zn-finger binding protein (TFIIIA)</fullName>
    </submittedName>
</protein>
<dbReference type="AlphaFoldDB" id="A0A4R0RUM1"/>
<dbReference type="GO" id="GO:0005634">
    <property type="term" value="C:nucleus"/>
    <property type="evidence" value="ECO:0007669"/>
    <property type="project" value="UniProtKB-SubCell"/>
</dbReference>
<gene>
    <name evidence="10" type="primary">PZF1</name>
    <name evidence="10" type="ORF">EIP91_001423</name>
</gene>
<evidence type="ECO:0000259" key="9">
    <source>
        <dbReference type="PROSITE" id="PS50157"/>
    </source>
</evidence>